<evidence type="ECO:0000256" key="4">
    <source>
        <dbReference type="ARBA" id="ARBA00023136"/>
    </source>
</evidence>
<keyword evidence="5" id="KW-1015">Disulfide bond</keyword>
<keyword evidence="2 7" id="KW-0812">Transmembrane</keyword>
<dbReference type="Proteomes" id="UP001464555">
    <property type="component" value="Unassembled WGS sequence"/>
</dbReference>
<reference evidence="9 10" key="1">
    <citation type="submission" date="2024-04" db="EMBL/GenBank/DDBJ databases">
        <title>Flavobacterium sp. DGU11 16S ribosomal RNA gene Genome sequencing and assembly.</title>
        <authorList>
            <person name="Park S."/>
        </authorList>
    </citation>
    <scope>NUCLEOTIDE SEQUENCE [LARGE SCALE GENOMIC DNA]</scope>
    <source>
        <strain evidence="9 10">DGU11</strain>
    </source>
</reference>
<keyword evidence="10" id="KW-1185">Reference proteome</keyword>
<dbReference type="Pfam" id="PF05090">
    <property type="entry name" value="HTTM"/>
    <property type="match status" value="1"/>
</dbReference>
<dbReference type="InterPro" id="IPR011020">
    <property type="entry name" value="HTTM-like"/>
</dbReference>
<keyword evidence="3 7" id="KW-1133">Transmembrane helix</keyword>
<feature type="transmembrane region" description="Helical" evidence="7">
    <location>
        <begin position="88"/>
        <end position="106"/>
    </location>
</feature>
<feature type="transmembrane region" description="Helical" evidence="7">
    <location>
        <begin position="112"/>
        <end position="130"/>
    </location>
</feature>
<feature type="transmembrane region" description="Helical" evidence="7">
    <location>
        <begin position="290"/>
        <end position="307"/>
    </location>
</feature>
<evidence type="ECO:0000256" key="6">
    <source>
        <dbReference type="ARBA" id="ARBA00023239"/>
    </source>
</evidence>
<feature type="transmembrane region" description="Helical" evidence="7">
    <location>
        <begin position="12"/>
        <end position="30"/>
    </location>
</feature>
<comment type="caution">
    <text evidence="9">The sequence shown here is derived from an EMBL/GenBank/DDBJ whole genome shotgun (WGS) entry which is preliminary data.</text>
</comment>
<dbReference type="Pfam" id="PF22777">
    <property type="entry name" value="VKGC_lumenal_dom"/>
    <property type="match status" value="1"/>
</dbReference>
<dbReference type="InterPro" id="IPR053935">
    <property type="entry name" value="VKGC_lumenal_dom"/>
</dbReference>
<keyword evidence="4 7" id="KW-0472">Membrane</keyword>
<dbReference type="PANTHER" id="PTHR12639">
    <property type="entry name" value="VITAMIN K-DEPENDENT GAMMA-CARBOXYLASE"/>
    <property type="match status" value="1"/>
</dbReference>
<dbReference type="PANTHER" id="PTHR12639:SF7">
    <property type="entry name" value="HTTM DOMAIN-CONTAINING PROTEIN"/>
    <property type="match status" value="1"/>
</dbReference>
<keyword evidence="6" id="KW-0456">Lyase</keyword>
<comment type="subcellular location">
    <subcellularLocation>
        <location evidence="1">Endomembrane system</location>
        <topology evidence="1">Multi-pass membrane protein</topology>
    </subcellularLocation>
</comment>
<evidence type="ECO:0000256" key="7">
    <source>
        <dbReference type="SAM" id="Phobius"/>
    </source>
</evidence>
<feature type="transmembrane region" description="Helical" evidence="7">
    <location>
        <begin position="151"/>
        <end position="170"/>
    </location>
</feature>
<feature type="transmembrane region" description="Helical" evidence="7">
    <location>
        <begin position="227"/>
        <end position="260"/>
    </location>
</feature>
<evidence type="ECO:0000313" key="9">
    <source>
        <dbReference type="EMBL" id="MEL1245077.1"/>
    </source>
</evidence>
<evidence type="ECO:0000256" key="1">
    <source>
        <dbReference type="ARBA" id="ARBA00004127"/>
    </source>
</evidence>
<evidence type="ECO:0000256" key="5">
    <source>
        <dbReference type="ARBA" id="ARBA00023157"/>
    </source>
</evidence>
<feature type="domain" description="HTTM-like" evidence="8">
    <location>
        <begin position="6"/>
        <end position="264"/>
    </location>
</feature>
<organism evidence="9 10">
    <name type="scientific">Flavobacterium arundinis</name>
    <dbReference type="NCBI Taxonomy" id="3139143"/>
    <lineage>
        <taxon>Bacteria</taxon>
        <taxon>Pseudomonadati</taxon>
        <taxon>Bacteroidota</taxon>
        <taxon>Flavobacteriia</taxon>
        <taxon>Flavobacteriales</taxon>
        <taxon>Flavobacteriaceae</taxon>
        <taxon>Flavobacterium</taxon>
    </lineage>
</organism>
<dbReference type="SMART" id="SM00752">
    <property type="entry name" value="HTTM"/>
    <property type="match status" value="1"/>
</dbReference>
<name>A0ABU9HZU6_9FLAO</name>
<dbReference type="EMBL" id="JBBYHR010000006">
    <property type="protein sequence ID" value="MEL1245077.1"/>
    <property type="molecule type" value="Genomic_DNA"/>
</dbReference>
<sequence>MIRRLQQQIDNSPLIVFRIIFGFILLWQASKHIAFGWVEHQFVRPKFTFSFIWIEWLQPLPGNGMYWYYAAMCVFAVMVAIGFRYRMALAGFGILWTGVYLMQKTTYNNHHYLLILMCVIMLFLPANTYASVDSRTNPSIRTYTMPAWCRYVVLLQIAIVYFFAAIAKFYPGWMDGTFAGILLEPSAGRHTGVLFHAKWFQVLFAWAGIAFDLFIVPLLLYRKTRTIALIAAIIFHTFNWLTLNIGVFPLFALSTLVFFYPPNTIRKLFFRQRPLIEPEEVPLSLKDKRILLYFFLPYFLLQLALPVRHYFIEGDVMFTEEGHRLSWRMMLKRKKGTTDFLVTDLTNNKKFVYDKRSSLTKAQSESLNGKPDMIWQMAQHIKKEYAEKGIKVAIYVEAWTSINNGVKQLLIDPDTDLATAEWDPFFHNKWILTGDN</sequence>
<feature type="transmembrane region" description="Helical" evidence="7">
    <location>
        <begin position="199"/>
        <end position="220"/>
    </location>
</feature>
<proteinExistence type="predicted"/>
<dbReference type="InterPro" id="IPR007782">
    <property type="entry name" value="VKG_COase"/>
</dbReference>
<dbReference type="RefSeq" id="WP_341697389.1">
    <property type="nucleotide sequence ID" value="NZ_JBBYHR010000006.1"/>
</dbReference>
<gene>
    <name evidence="9" type="ORF">AAEO56_12435</name>
</gene>
<accession>A0ABU9HZU6</accession>
<evidence type="ECO:0000256" key="2">
    <source>
        <dbReference type="ARBA" id="ARBA00022692"/>
    </source>
</evidence>
<evidence type="ECO:0000256" key="3">
    <source>
        <dbReference type="ARBA" id="ARBA00022989"/>
    </source>
</evidence>
<evidence type="ECO:0000259" key="8">
    <source>
        <dbReference type="SMART" id="SM00752"/>
    </source>
</evidence>
<dbReference type="InterPro" id="IPR053934">
    <property type="entry name" value="HTTM_dom"/>
</dbReference>
<protein>
    <submittedName>
        <fullName evidence="9">HTTM domain-containing protein</fullName>
    </submittedName>
</protein>
<feature type="transmembrane region" description="Helical" evidence="7">
    <location>
        <begin position="66"/>
        <end position="83"/>
    </location>
</feature>
<evidence type="ECO:0000313" key="10">
    <source>
        <dbReference type="Proteomes" id="UP001464555"/>
    </source>
</evidence>